<evidence type="ECO:0000313" key="2">
    <source>
        <dbReference type="EMBL" id="KIK27338.1"/>
    </source>
</evidence>
<dbReference type="Pfam" id="PF18758">
    <property type="entry name" value="KDZ"/>
    <property type="match status" value="1"/>
</dbReference>
<evidence type="ECO:0000313" key="3">
    <source>
        <dbReference type="Proteomes" id="UP000054018"/>
    </source>
</evidence>
<dbReference type="PANTHER" id="PTHR33104">
    <property type="entry name" value="SI:DKEY-29D5.2"/>
    <property type="match status" value="1"/>
</dbReference>
<protein>
    <recommendedName>
        <fullName evidence="4">CxC2-like cysteine cluster KDZ transposase-associated domain-containing protein</fullName>
    </recommendedName>
</protein>
<dbReference type="EMBL" id="KN833696">
    <property type="protein sequence ID" value="KIK27338.1"/>
    <property type="molecule type" value="Genomic_DNA"/>
</dbReference>
<dbReference type="AlphaFoldDB" id="A0A0D0A5J9"/>
<proteinExistence type="predicted"/>
<dbReference type="Proteomes" id="UP000054018">
    <property type="component" value="Unassembled WGS sequence"/>
</dbReference>
<feature type="region of interest" description="Disordered" evidence="1">
    <location>
        <begin position="378"/>
        <end position="399"/>
    </location>
</feature>
<evidence type="ECO:0008006" key="4">
    <source>
        <dbReference type="Google" id="ProtNLM"/>
    </source>
</evidence>
<dbReference type="InterPro" id="IPR040521">
    <property type="entry name" value="KDZ"/>
</dbReference>
<dbReference type="HOGENOM" id="CLU_003703_3_0_1"/>
<evidence type="ECO:0000256" key="1">
    <source>
        <dbReference type="SAM" id="MobiDB-lite"/>
    </source>
</evidence>
<dbReference type="OrthoDB" id="3192989at2759"/>
<dbReference type="STRING" id="765257.A0A0D0A5J9"/>
<name>A0A0D0A5J9_9AGAM</name>
<dbReference type="PANTHER" id="PTHR33104:SF2">
    <property type="entry name" value="CXC3 LIKE CYSTEINE CLUSTER DOMAIN-CONTAINING PROTEIN"/>
    <property type="match status" value="1"/>
</dbReference>
<organism evidence="2 3">
    <name type="scientific">Pisolithus microcarpus 441</name>
    <dbReference type="NCBI Taxonomy" id="765257"/>
    <lineage>
        <taxon>Eukaryota</taxon>
        <taxon>Fungi</taxon>
        <taxon>Dikarya</taxon>
        <taxon>Basidiomycota</taxon>
        <taxon>Agaricomycotina</taxon>
        <taxon>Agaricomycetes</taxon>
        <taxon>Agaricomycetidae</taxon>
        <taxon>Boletales</taxon>
        <taxon>Sclerodermatineae</taxon>
        <taxon>Pisolithaceae</taxon>
        <taxon>Pisolithus</taxon>
    </lineage>
</organism>
<reference evidence="3" key="2">
    <citation type="submission" date="2015-01" db="EMBL/GenBank/DDBJ databases">
        <title>Evolutionary Origins and Diversification of the Mycorrhizal Mutualists.</title>
        <authorList>
            <consortium name="DOE Joint Genome Institute"/>
            <consortium name="Mycorrhizal Genomics Consortium"/>
            <person name="Kohler A."/>
            <person name="Kuo A."/>
            <person name="Nagy L.G."/>
            <person name="Floudas D."/>
            <person name="Copeland A."/>
            <person name="Barry K.W."/>
            <person name="Cichocki N."/>
            <person name="Veneault-Fourrey C."/>
            <person name="LaButti K."/>
            <person name="Lindquist E.A."/>
            <person name="Lipzen A."/>
            <person name="Lundell T."/>
            <person name="Morin E."/>
            <person name="Murat C."/>
            <person name="Riley R."/>
            <person name="Ohm R."/>
            <person name="Sun H."/>
            <person name="Tunlid A."/>
            <person name="Henrissat B."/>
            <person name="Grigoriev I.V."/>
            <person name="Hibbett D.S."/>
            <person name="Martin F."/>
        </authorList>
    </citation>
    <scope>NUCLEOTIDE SEQUENCE [LARGE SCALE GENOMIC DNA]</scope>
    <source>
        <strain evidence="3">441</strain>
    </source>
</reference>
<reference evidence="2 3" key="1">
    <citation type="submission" date="2014-04" db="EMBL/GenBank/DDBJ databases">
        <authorList>
            <consortium name="DOE Joint Genome Institute"/>
            <person name="Kuo A."/>
            <person name="Kohler A."/>
            <person name="Costa M.D."/>
            <person name="Nagy L.G."/>
            <person name="Floudas D."/>
            <person name="Copeland A."/>
            <person name="Barry K.W."/>
            <person name="Cichocki N."/>
            <person name="Veneault-Fourrey C."/>
            <person name="LaButti K."/>
            <person name="Lindquist E.A."/>
            <person name="Lipzen A."/>
            <person name="Lundell T."/>
            <person name="Morin E."/>
            <person name="Murat C."/>
            <person name="Sun H."/>
            <person name="Tunlid A."/>
            <person name="Henrissat B."/>
            <person name="Grigoriev I.V."/>
            <person name="Hibbett D.S."/>
            <person name="Martin F."/>
            <person name="Nordberg H.P."/>
            <person name="Cantor M.N."/>
            <person name="Hua S.X."/>
        </authorList>
    </citation>
    <scope>NUCLEOTIDE SEQUENCE [LARGE SCALE GENOMIC DNA]</scope>
    <source>
        <strain evidence="2 3">441</strain>
    </source>
</reference>
<sequence>MNKPELDVALSDGKGYMVAEVHYQSHLQQSLDSKERSTCSNHRAINAANINKSNLQSSGIGATACAQHGCFIPHSVMDFQKGERYMNTDYSICNALGYHSESITKALVIYDVGCQWSVNFESGVKNGPSLLLPPALEIVPAVGKFHLAAHKLSCFPRYSLNFIKGAGHLDREILETLWAPFNKISPTARSMTQAHRQEVYDDHMRDSNWKKLVGMVPSLLKKYKTSNKCLEEMNQAYEQLTAVLDPDKVAQWESNALRAGADRGEALDISLLKGDKAPTFHELWLQLTKNPKSPSGNVGLVAWLAEGISIEDSQDQLRPEIQQLPNPMSTRQEVKTTEKRQRLSSRIEKFHSNGQAFCKGLDINGTFTPQDDPALCGTDEEEHEDREFWDDDDEGDWEAPDEEVEGLASELMSIWMPYSIGAAKLTELGLHDLLKEERELRIGQANDCLDQLRTDLGNKAMLYQQNFRTANSTREGTRTKKEIQKVVARVNKHVRSYQRARWAILRLDPDANMAGKYQGILAEDLAVSKDVTEENRFGQGTSKLPWFWVMDGEKSQLDVEAGGLMEEFYRISWLKARARRDRWKEEVSLARHEMLWTVLWFEYHKNMWEERALQLMEPGKEAYAKKQMGLWSDFTNKAWLMLQGKQMDGI</sequence>
<keyword evidence="3" id="KW-1185">Reference proteome</keyword>
<accession>A0A0D0A5J9</accession>
<gene>
    <name evidence="2" type="ORF">PISMIDRAFT_8184</name>
</gene>